<organism evidence="1 2">
    <name type="scientific">Anas platyrhynchos</name>
    <name type="common">Mallard</name>
    <name type="synonym">Anas boschas</name>
    <dbReference type="NCBI Taxonomy" id="8839"/>
    <lineage>
        <taxon>Eukaryota</taxon>
        <taxon>Metazoa</taxon>
        <taxon>Chordata</taxon>
        <taxon>Craniata</taxon>
        <taxon>Vertebrata</taxon>
        <taxon>Euteleostomi</taxon>
        <taxon>Archelosauria</taxon>
        <taxon>Archosauria</taxon>
        <taxon>Dinosauria</taxon>
        <taxon>Saurischia</taxon>
        <taxon>Theropoda</taxon>
        <taxon>Coelurosauria</taxon>
        <taxon>Aves</taxon>
        <taxon>Neognathae</taxon>
        <taxon>Galloanserae</taxon>
        <taxon>Anseriformes</taxon>
        <taxon>Anatidae</taxon>
        <taxon>Anatinae</taxon>
        <taxon>Anas</taxon>
    </lineage>
</organism>
<keyword evidence="2" id="KW-1185">Reference proteome</keyword>
<proteinExistence type="predicted"/>
<name>R0LF89_ANAPL</name>
<sequence length="151" mass="17479">MGAEMKKNVQQVSFEKVLQMSFEDIYFWKSSTKRHLIFSPGSHSERADEDGYFDKRNKLMKSLKGDNKKFEFGTRKLTENISEERSMITQKLTTVFIMEPTLKQAKPRNILTTVFAAISYIITSHIGSDNRRKDDTGTEIVEFEQKATVLI</sequence>
<reference evidence="2" key="1">
    <citation type="journal article" date="2013" name="Nat. Genet.">
        <title>The duck genome and transcriptome provide insight into an avian influenza virus reservoir species.</title>
        <authorList>
            <person name="Huang Y."/>
            <person name="Li Y."/>
            <person name="Burt D.W."/>
            <person name="Chen H."/>
            <person name="Zhang Y."/>
            <person name="Qian W."/>
            <person name="Kim H."/>
            <person name="Gan S."/>
            <person name="Zhao Y."/>
            <person name="Li J."/>
            <person name="Yi K."/>
            <person name="Feng H."/>
            <person name="Zhu P."/>
            <person name="Li B."/>
            <person name="Liu Q."/>
            <person name="Fairley S."/>
            <person name="Magor K.E."/>
            <person name="Du Z."/>
            <person name="Hu X."/>
            <person name="Goodman L."/>
            <person name="Tafer H."/>
            <person name="Vignal A."/>
            <person name="Lee T."/>
            <person name="Kim K.W."/>
            <person name="Sheng Z."/>
            <person name="An Y."/>
            <person name="Searle S."/>
            <person name="Herrero J."/>
            <person name="Groenen M.A."/>
            <person name="Crooijmans R.P."/>
            <person name="Faraut T."/>
            <person name="Cai Q."/>
            <person name="Webster R.G."/>
            <person name="Aldridge J.R."/>
            <person name="Warren W.C."/>
            <person name="Bartschat S."/>
            <person name="Kehr S."/>
            <person name="Marz M."/>
            <person name="Stadler P.F."/>
            <person name="Smith J."/>
            <person name="Kraus R.H."/>
            <person name="Zhao Y."/>
            <person name="Ren L."/>
            <person name="Fei J."/>
            <person name="Morisson M."/>
            <person name="Kaiser P."/>
            <person name="Griffin D.K."/>
            <person name="Rao M."/>
            <person name="Pitel F."/>
            <person name="Wang J."/>
            <person name="Li N."/>
        </authorList>
    </citation>
    <scope>NUCLEOTIDE SEQUENCE [LARGE SCALE GENOMIC DNA]</scope>
</reference>
<dbReference type="EMBL" id="KB742801">
    <property type="protein sequence ID" value="EOB04309.1"/>
    <property type="molecule type" value="Genomic_DNA"/>
</dbReference>
<gene>
    <name evidence="1" type="ORF">Anapl_04722</name>
</gene>
<evidence type="ECO:0000313" key="2">
    <source>
        <dbReference type="Proteomes" id="UP000296049"/>
    </source>
</evidence>
<dbReference type="Proteomes" id="UP000296049">
    <property type="component" value="Unassembled WGS sequence"/>
</dbReference>
<protein>
    <submittedName>
        <fullName evidence="1">Uncharacterized protein</fullName>
    </submittedName>
</protein>
<accession>R0LF89</accession>
<evidence type="ECO:0000313" key="1">
    <source>
        <dbReference type="EMBL" id="EOB04309.1"/>
    </source>
</evidence>
<dbReference type="AlphaFoldDB" id="R0LF89"/>